<gene>
    <name evidence="1" type="ORF">OPR82_09825</name>
</gene>
<evidence type="ECO:0000313" key="2">
    <source>
        <dbReference type="Proteomes" id="UP001301216"/>
    </source>
</evidence>
<name>A0ABT3QN90_9HYPH</name>
<dbReference type="EMBL" id="JAPHAV010000003">
    <property type="protein sequence ID" value="MCX2697077.1"/>
    <property type="molecule type" value="Genomic_DNA"/>
</dbReference>
<sequence length="174" mass="19046">MRRLSLNARMALDAEGSAEIEAALIYIEHPQLEKPIRLSTDNTERLSSDPLYYGTRSKWRGSNPVTEPFLWVIASAILPGDAEDAPASAQIALENLDSEMVELVRSFSDPATVSIAVVMASSPDVIEAEFHDLQLTAADITASEIVLSLSREDIELEPFPAGRMTRLNFPGVHP</sequence>
<dbReference type="RefSeq" id="WP_265984612.1">
    <property type="nucleotide sequence ID" value="NZ_JAPHAV010000003.1"/>
</dbReference>
<comment type="caution">
    <text evidence="1">The sequence shown here is derived from an EMBL/GenBank/DDBJ whole genome shotgun (WGS) entry which is preliminary data.</text>
</comment>
<proteinExistence type="predicted"/>
<organism evidence="1 2">
    <name type="scientific">Ochrobactrum chromiisoli</name>
    <dbReference type="NCBI Taxonomy" id="2993941"/>
    <lineage>
        <taxon>Bacteria</taxon>
        <taxon>Pseudomonadati</taxon>
        <taxon>Pseudomonadota</taxon>
        <taxon>Alphaproteobacteria</taxon>
        <taxon>Hyphomicrobiales</taxon>
        <taxon>Brucellaceae</taxon>
        <taxon>Brucella/Ochrobactrum group</taxon>
        <taxon>Ochrobactrum</taxon>
    </lineage>
</organism>
<reference evidence="1 2" key="1">
    <citation type="submission" date="2022-11" db="EMBL/GenBank/DDBJ databases">
        <title>Brucella sp. YY2X, whole genome shotgun sequencing project.</title>
        <authorList>
            <person name="Yang Y."/>
        </authorList>
    </citation>
    <scope>NUCLEOTIDE SEQUENCE [LARGE SCALE GENOMIC DNA]</scope>
    <source>
        <strain evidence="1 2">YY2X</strain>
    </source>
</reference>
<evidence type="ECO:0008006" key="3">
    <source>
        <dbReference type="Google" id="ProtNLM"/>
    </source>
</evidence>
<evidence type="ECO:0000313" key="1">
    <source>
        <dbReference type="EMBL" id="MCX2697077.1"/>
    </source>
</evidence>
<keyword evidence="2" id="KW-1185">Reference proteome</keyword>
<dbReference type="Proteomes" id="UP001301216">
    <property type="component" value="Unassembled WGS sequence"/>
</dbReference>
<protein>
    <recommendedName>
        <fullName evidence="3">DUF1833 domain-containing protein</fullName>
    </recommendedName>
</protein>
<accession>A0ABT3QN90</accession>